<dbReference type="OrthoDB" id="7255276at2759"/>
<keyword evidence="1" id="KW-0193">Cuticle</keyword>
<evidence type="ECO:0000256" key="1">
    <source>
        <dbReference type="PROSITE-ProRule" id="PRU00497"/>
    </source>
</evidence>
<organism evidence="2 3">
    <name type="scientific">Psylliodes chrysocephalus</name>
    <dbReference type="NCBI Taxonomy" id="3402493"/>
    <lineage>
        <taxon>Eukaryota</taxon>
        <taxon>Metazoa</taxon>
        <taxon>Ecdysozoa</taxon>
        <taxon>Arthropoda</taxon>
        <taxon>Hexapoda</taxon>
        <taxon>Insecta</taxon>
        <taxon>Pterygota</taxon>
        <taxon>Neoptera</taxon>
        <taxon>Endopterygota</taxon>
        <taxon>Coleoptera</taxon>
        <taxon>Polyphaga</taxon>
        <taxon>Cucujiformia</taxon>
        <taxon>Chrysomeloidea</taxon>
        <taxon>Chrysomelidae</taxon>
        <taxon>Galerucinae</taxon>
        <taxon>Alticini</taxon>
        <taxon>Psylliodes</taxon>
    </lineage>
</organism>
<keyword evidence="3" id="KW-1185">Reference proteome</keyword>
<accession>A0A9P0CLT8</accession>
<dbReference type="AlphaFoldDB" id="A0A9P0CLT8"/>
<proteinExistence type="predicted"/>
<reference evidence="2" key="1">
    <citation type="submission" date="2022-01" db="EMBL/GenBank/DDBJ databases">
        <authorList>
            <person name="King R."/>
        </authorList>
    </citation>
    <scope>NUCLEOTIDE SEQUENCE</scope>
</reference>
<sequence length="127" mass="14247">MFNNSYRQSIKLSNNDRNIEIISGCCSTNSKKHLGYKRCYETSDGSNRHEEAVIKKEAGNTNEALVVQGSYSYVGTDGVVYKIIDNGETHSDPVITHGGIGEYFIEITIKPVLLEHLNYNIQVYTQP</sequence>
<dbReference type="InterPro" id="IPR000618">
    <property type="entry name" value="Insect_cuticle"/>
</dbReference>
<dbReference type="EMBL" id="OV651829">
    <property type="protein sequence ID" value="CAH1104504.1"/>
    <property type="molecule type" value="Genomic_DNA"/>
</dbReference>
<evidence type="ECO:0000313" key="3">
    <source>
        <dbReference type="Proteomes" id="UP001153636"/>
    </source>
</evidence>
<name>A0A9P0CLT8_9CUCU</name>
<dbReference type="Pfam" id="PF00379">
    <property type="entry name" value="Chitin_bind_4"/>
    <property type="match status" value="1"/>
</dbReference>
<gene>
    <name evidence="2" type="ORF">PSYICH_LOCUS5414</name>
</gene>
<dbReference type="PROSITE" id="PS51155">
    <property type="entry name" value="CHIT_BIND_RR_2"/>
    <property type="match status" value="1"/>
</dbReference>
<protein>
    <submittedName>
        <fullName evidence="2">Uncharacterized protein</fullName>
    </submittedName>
</protein>
<evidence type="ECO:0000313" key="2">
    <source>
        <dbReference type="EMBL" id="CAH1104504.1"/>
    </source>
</evidence>
<dbReference type="GO" id="GO:0042302">
    <property type="term" value="F:structural constituent of cuticle"/>
    <property type="evidence" value="ECO:0007669"/>
    <property type="project" value="UniProtKB-UniRule"/>
</dbReference>
<dbReference type="Proteomes" id="UP001153636">
    <property type="component" value="Chromosome 17"/>
</dbReference>